<feature type="region of interest" description="Disordered" evidence="1">
    <location>
        <begin position="20"/>
        <end position="42"/>
    </location>
</feature>
<dbReference type="EMBL" id="JBEZAM010000008">
    <property type="protein sequence ID" value="MEU7293365.1"/>
    <property type="molecule type" value="Genomic_DNA"/>
</dbReference>
<evidence type="ECO:0000313" key="3">
    <source>
        <dbReference type="Proteomes" id="UP001551210"/>
    </source>
</evidence>
<reference evidence="2 3" key="1">
    <citation type="submission" date="2024-06" db="EMBL/GenBank/DDBJ databases">
        <title>The Natural Products Discovery Center: Release of the First 8490 Sequenced Strains for Exploring Actinobacteria Biosynthetic Diversity.</title>
        <authorList>
            <person name="Kalkreuter E."/>
            <person name="Kautsar S.A."/>
            <person name="Yang D."/>
            <person name="Bader C.D."/>
            <person name="Teijaro C.N."/>
            <person name="Fluegel L."/>
            <person name="Davis C.M."/>
            <person name="Simpson J.R."/>
            <person name="Lauterbach L."/>
            <person name="Steele A.D."/>
            <person name="Gui C."/>
            <person name="Meng S."/>
            <person name="Li G."/>
            <person name="Viehrig K."/>
            <person name="Ye F."/>
            <person name="Su P."/>
            <person name="Kiefer A.F."/>
            <person name="Nichols A."/>
            <person name="Cepeda A.J."/>
            <person name="Yan W."/>
            <person name="Fan B."/>
            <person name="Jiang Y."/>
            <person name="Adhikari A."/>
            <person name="Zheng C.-J."/>
            <person name="Schuster L."/>
            <person name="Cowan T.M."/>
            <person name="Smanski M.J."/>
            <person name="Chevrette M.G."/>
            <person name="De Carvalho L.P.S."/>
            <person name="Shen B."/>
        </authorList>
    </citation>
    <scope>NUCLEOTIDE SEQUENCE [LARGE SCALE GENOMIC DNA]</scope>
    <source>
        <strain evidence="2 3">NPDC045705</strain>
    </source>
</reference>
<accession>A0ABV3CT32</accession>
<dbReference type="Proteomes" id="UP001551210">
    <property type="component" value="Unassembled WGS sequence"/>
</dbReference>
<proteinExistence type="predicted"/>
<sequence length="42" mass="4945">MTGRPAHDPRRCRLCAPLRHPSQRDTRRALPLLLPAQTRRSW</sequence>
<dbReference type="RefSeq" id="WP_359205719.1">
    <property type="nucleotide sequence ID" value="NZ_JBEZAM010000008.1"/>
</dbReference>
<evidence type="ECO:0000313" key="2">
    <source>
        <dbReference type="EMBL" id="MEU7293365.1"/>
    </source>
</evidence>
<keyword evidence="3" id="KW-1185">Reference proteome</keyword>
<gene>
    <name evidence="2" type="ORF">AB0A76_09195</name>
</gene>
<name>A0ABV3CT32_STREX</name>
<evidence type="ECO:0000256" key="1">
    <source>
        <dbReference type="SAM" id="MobiDB-lite"/>
    </source>
</evidence>
<organism evidence="2 3">
    <name type="scientific">Streptomyces exfoliatus</name>
    <name type="common">Streptomyces hydrogenans</name>
    <dbReference type="NCBI Taxonomy" id="1905"/>
    <lineage>
        <taxon>Bacteria</taxon>
        <taxon>Bacillati</taxon>
        <taxon>Actinomycetota</taxon>
        <taxon>Actinomycetes</taxon>
        <taxon>Kitasatosporales</taxon>
        <taxon>Streptomycetaceae</taxon>
        <taxon>Streptomyces</taxon>
    </lineage>
</organism>
<protein>
    <submittedName>
        <fullName evidence="2">Uncharacterized protein</fullName>
    </submittedName>
</protein>
<comment type="caution">
    <text evidence="2">The sequence shown here is derived from an EMBL/GenBank/DDBJ whole genome shotgun (WGS) entry which is preliminary data.</text>
</comment>